<keyword evidence="8" id="KW-1185">Reference proteome</keyword>
<name>A0ABW9QZU7_9ACTN</name>
<evidence type="ECO:0000313" key="8">
    <source>
        <dbReference type="Proteomes" id="UP000437736"/>
    </source>
</evidence>
<evidence type="ECO:0000256" key="3">
    <source>
        <dbReference type="ARBA" id="ARBA00023163"/>
    </source>
</evidence>
<dbReference type="InterPro" id="IPR001647">
    <property type="entry name" value="HTH_TetR"/>
</dbReference>
<dbReference type="InterPro" id="IPR050109">
    <property type="entry name" value="HTH-type_TetR-like_transc_reg"/>
</dbReference>
<dbReference type="Pfam" id="PF13305">
    <property type="entry name" value="TetR_C_33"/>
    <property type="match status" value="1"/>
</dbReference>
<dbReference type="SUPFAM" id="SSF48498">
    <property type="entry name" value="Tetracyclin repressor-like, C-terminal domain"/>
    <property type="match status" value="1"/>
</dbReference>
<dbReference type="Gene3D" id="1.10.357.10">
    <property type="entry name" value="Tetracycline Repressor, domain 2"/>
    <property type="match status" value="1"/>
</dbReference>
<evidence type="ECO:0000256" key="2">
    <source>
        <dbReference type="ARBA" id="ARBA00023125"/>
    </source>
</evidence>
<organism evidence="7 8">
    <name type="scientific">Acidiferrimicrobium australe</name>
    <dbReference type="NCBI Taxonomy" id="2664430"/>
    <lineage>
        <taxon>Bacteria</taxon>
        <taxon>Bacillati</taxon>
        <taxon>Actinomycetota</taxon>
        <taxon>Acidimicrobiia</taxon>
        <taxon>Acidimicrobiales</taxon>
        <taxon>Acidimicrobiaceae</taxon>
        <taxon>Acidiferrimicrobium</taxon>
    </lineage>
</organism>
<dbReference type="InterPro" id="IPR036271">
    <property type="entry name" value="Tet_transcr_reg_TetR-rel_C_sf"/>
</dbReference>
<evidence type="ECO:0000256" key="1">
    <source>
        <dbReference type="ARBA" id="ARBA00023015"/>
    </source>
</evidence>
<dbReference type="EMBL" id="WJHE01001269">
    <property type="protein sequence ID" value="MST34873.1"/>
    <property type="molecule type" value="Genomic_DNA"/>
</dbReference>
<feature type="domain" description="HTH tetR-type" evidence="6">
    <location>
        <begin position="27"/>
        <end position="88"/>
    </location>
</feature>
<sequence>MAGSVTPLQPSTTAPTRRSRARRGEGERLRDEILAAAEALLIATNDESALSIRAIAAAVGVTPPSIYLHFADRTELVFAVCERHWLQLEEAMEDAAAGVADPIERIRRRGEAYLRFGTEHPEHYRILMMSRPDDTPQRFTDERLAGTAGIEVVAADLQQAVDAGLLPAQDAREAAILLWMAVHGMVALLIAKPDFPFPPVEDLFDHFYRLTVAGLGGRV</sequence>
<evidence type="ECO:0000256" key="5">
    <source>
        <dbReference type="SAM" id="MobiDB-lite"/>
    </source>
</evidence>
<accession>A0ABW9QZU7</accession>
<dbReference type="InterPro" id="IPR025996">
    <property type="entry name" value="MT1864/Rv1816-like_C"/>
</dbReference>
<dbReference type="Pfam" id="PF00440">
    <property type="entry name" value="TetR_N"/>
    <property type="match status" value="1"/>
</dbReference>
<evidence type="ECO:0000313" key="7">
    <source>
        <dbReference type="EMBL" id="MST34873.1"/>
    </source>
</evidence>
<protein>
    <submittedName>
        <fullName evidence="7">TetR family transcriptional regulator</fullName>
    </submittedName>
</protein>
<dbReference type="SUPFAM" id="SSF46689">
    <property type="entry name" value="Homeodomain-like"/>
    <property type="match status" value="1"/>
</dbReference>
<evidence type="ECO:0000259" key="6">
    <source>
        <dbReference type="PROSITE" id="PS50977"/>
    </source>
</evidence>
<feature type="DNA-binding region" description="H-T-H motif" evidence="4">
    <location>
        <begin position="51"/>
        <end position="70"/>
    </location>
</feature>
<evidence type="ECO:0000256" key="4">
    <source>
        <dbReference type="PROSITE-ProRule" id="PRU00335"/>
    </source>
</evidence>
<feature type="region of interest" description="Disordered" evidence="5">
    <location>
        <begin position="1"/>
        <end position="26"/>
    </location>
</feature>
<keyword evidence="2 4" id="KW-0238">DNA-binding</keyword>
<keyword evidence="1" id="KW-0805">Transcription regulation</keyword>
<dbReference type="Proteomes" id="UP000437736">
    <property type="component" value="Unassembled WGS sequence"/>
</dbReference>
<keyword evidence="3" id="KW-0804">Transcription</keyword>
<dbReference type="PROSITE" id="PS50977">
    <property type="entry name" value="HTH_TETR_2"/>
    <property type="match status" value="1"/>
</dbReference>
<gene>
    <name evidence="7" type="ORF">GHK86_19370</name>
</gene>
<comment type="caution">
    <text evidence="7">The sequence shown here is derived from an EMBL/GenBank/DDBJ whole genome shotgun (WGS) entry which is preliminary data.</text>
</comment>
<dbReference type="PANTHER" id="PTHR30055:SF212">
    <property type="entry name" value="TETR-FAMILY FAMILY TRANSCRIPTIONAL REGULATOR"/>
    <property type="match status" value="1"/>
</dbReference>
<dbReference type="InterPro" id="IPR009057">
    <property type="entry name" value="Homeodomain-like_sf"/>
</dbReference>
<reference evidence="7 8" key="1">
    <citation type="submission" date="2019-11" db="EMBL/GenBank/DDBJ databases">
        <title>Acidiferrimicrobium australis gen. nov., sp. nov., an acidophilic and obligately heterotrophic, member of the Actinobacteria that catalyses dissimilatory oxido- reduction of iron isolated from metal-rich acidic water in Chile.</title>
        <authorList>
            <person name="Gonzalez D."/>
            <person name="Huber K."/>
            <person name="Hedrich S."/>
            <person name="Rojas-Villalobos C."/>
            <person name="Quatrini R."/>
            <person name="Dinamarca M.A."/>
            <person name="Schwarz A."/>
            <person name="Canales C."/>
            <person name="Nancucheo I."/>
        </authorList>
    </citation>
    <scope>NUCLEOTIDE SEQUENCE [LARGE SCALE GENOMIC DNA]</scope>
    <source>
        <strain evidence="7 8">USS-CCA1</strain>
    </source>
</reference>
<dbReference type="PANTHER" id="PTHR30055">
    <property type="entry name" value="HTH-TYPE TRANSCRIPTIONAL REGULATOR RUTR"/>
    <property type="match status" value="1"/>
</dbReference>
<proteinExistence type="predicted"/>